<reference evidence="2" key="1">
    <citation type="submission" date="2021-01" db="EMBL/GenBank/DDBJ databases">
        <title>Caligus Genome Assembly.</title>
        <authorList>
            <person name="Gallardo-Escarate C."/>
        </authorList>
    </citation>
    <scope>NUCLEOTIDE SEQUENCE [LARGE SCALE GENOMIC DNA]</scope>
</reference>
<sequence>GIPLAPNPTPTPFVYMKDPTTEKVGLKHAGPPTDLGYSFGCKLYFQPRKA</sequence>
<protein>
    <submittedName>
        <fullName evidence="1">Uncharacterized protein</fullName>
    </submittedName>
</protein>
<dbReference type="AlphaFoldDB" id="A0A7T8H1K7"/>
<accession>A0A7T8H1K7</accession>
<dbReference type="EMBL" id="CP045900">
    <property type="protein sequence ID" value="QQP41788.1"/>
    <property type="molecule type" value="Genomic_DNA"/>
</dbReference>
<name>A0A7T8H1K7_CALRO</name>
<evidence type="ECO:0000313" key="1">
    <source>
        <dbReference type="EMBL" id="QQP41788.1"/>
    </source>
</evidence>
<evidence type="ECO:0000313" key="2">
    <source>
        <dbReference type="Proteomes" id="UP000595437"/>
    </source>
</evidence>
<proteinExistence type="predicted"/>
<organism evidence="1 2">
    <name type="scientific">Caligus rogercresseyi</name>
    <name type="common">Sea louse</name>
    <dbReference type="NCBI Taxonomy" id="217165"/>
    <lineage>
        <taxon>Eukaryota</taxon>
        <taxon>Metazoa</taxon>
        <taxon>Ecdysozoa</taxon>
        <taxon>Arthropoda</taxon>
        <taxon>Crustacea</taxon>
        <taxon>Multicrustacea</taxon>
        <taxon>Hexanauplia</taxon>
        <taxon>Copepoda</taxon>
        <taxon>Siphonostomatoida</taxon>
        <taxon>Caligidae</taxon>
        <taxon>Caligus</taxon>
    </lineage>
</organism>
<keyword evidence="2" id="KW-1185">Reference proteome</keyword>
<gene>
    <name evidence="1" type="ORF">FKW44_016261</name>
</gene>
<dbReference type="Proteomes" id="UP000595437">
    <property type="component" value="Chromosome 11"/>
</dbReference>
<feature type="non-terminal residue" evidence="1">
    <location>
        <position position="1"/>
    </location>
</feature>